<organism evidence="1 2">
    <name type="scientific">Crenothrix polyspora</name>
    <dbReference type="NCBI Taxonomy" id="360316"/>
    <lineage>
        <taxon>Bacteria</taxon>
        <taxon>Pseudomonadati</taxon>
        <taxon>Pseudomonadota</taxon>
        <taxon>Gammaproteobacteria</taxon>
        <taxon>Methylococcales</taxon>
        <taxon>Crenotrichaceae</taxon>
        <taxon>Crenothrix</taxon>
    </lineage>
</organism>
<dbReference type="Proteomes" id="UP000195667">
    <property type="component" value="Unassembled WGS sequence"/>
</dbReference>
<gene>
    <name evidence="1" type="ORF">CRENPOLYSF1_300049</name>
</gene>
<proteinExistence type="predicted"/>
<keyword evidence="2" id="KW-1185">Reference proteome</keyword>
<dbReference type="EMBL" id="FUKI01000105">
    <property type="protein sequence ID" value="SJM92610.1"/>
    <property type="molecule type" value="Genomic_DNA"/>
</dbReference>
<protein>
    <submittedName>
        <fullName evidence="1">Uncharacterized protein</fullName>
    </submittedName>
</protein>
<dbReference type="AlphaFoldDB" id="A0A1R4H9R0"/>
<sequence length="50" mass="5766">MRVKFNCMALVTERGKGRRAGTAFNCDKRQPKESAKETIYHDLIMAHIKN</sequence>
<name>A0A1R4H9R0_9GAMM</name>
<reference evidence="2" key="1">
    <citation type="submission" date="2017-02" db="EMBL/GenBank/DDBJ databases">
        <authorList>
            <person name="Daims H."/>
        </authorList>
    </citation>
    <scope>NUCLEOTIDE SEQUENCE [LARGE SCALE GENOMIC DNA]</scope>
</reference>
<evidence type="ECO:0000313" key="1">
    <source>
        <dbReference type="EMBL" id="SJM92610.1"/>
    </source>
</evidence>
<evidence type="ECO:0000313" key="2">
    <source>
        <dbReference type="Proteomes" id="UP000195667"/>
    </source>
</evidence>
<accession>A0A1R4H9R0</accession>